<dbReference type="STRING" id="933084.A0A067PQR1"/>
<feature type="transmembrane region" description="Helical" evidence="2">
    <location>
        <begin position="42"/>
        <end position="61"/>
    </location>
</feature>
<feature type="region of interest" description="Disordered" evidence="1">
    <location>
        <begin position="158"/>
        <end position="195"/>
    </location>
</feature>
<feature type="region of interest" description="Disordered" evidence="1">
    <location>
        <begin position="222"/>
        <end position="253"/>
    </location>
</feature>
<sequence length="470" mass="52561">MIVHFYGRLTLVAKRKLVFGCVITIASIGSAIIGFVEQHEGIGIGAGVFALVVALATGWLIKYDLRKREHDVAKDPPWMSLCSTINIESLAEEGECYVASTTWDSDESRNPESSQGSSSSSNVTMDVHDPYSPLGTTIPPIAEEYEDDTGSIQQKMEEDDNFDAQGLYGGDRNSGELMGKGDIEPPNGLRKRTGAPFDLDDETYLKEHHPYAAYTVRRDSVTRIDEVDDDGNPLPIEGAVPSPEDNAYHPPDGPKQVDIALKGIRKPPKEWRKDFVKKKTLIGLVSRLGGKKLVATLTDVPYCHFGNTGRLHHCIRYTPKQPPVAYDMRIEVAGTVRFVHLNRQIEFEDVSQYTTEPPVYQMRLYHPLLPWYIDIRPNSGSGCVLGNLFTAIYGKLRKEVGKTDFYNNGLDDEEREEIIDAWFLRCGLEGGDAKNFGIRRVDFLKDQVIFEGLVKGRNGMWEMKTRGLNG</sequence>
<feature type="transmembrane region" description="Helical" evidence="2">
    <location>
        <begin position="17"/>
        <end position="36"/>
    </location>
</feature>
<evidence type="ECO:0000313" key="5">
    <source>
        <dbReference type="Proteomes" id="UP000027265"/>
    </source>
</evidence>
<keyword evidence="2" id="KW-0472">Membrane</keyword>
<evidence type="ECO:0000256" key="2">
    <source>
        <dbReference type="SAM" id="Phobius"/>
    </source>
</evidence>
<evidence type="ECO:0000313" key="4">
    <source>
        <dbReference type="EMBL" id="KDQ56150.1"/>
    </source>
</evidence>
<reference evidence="5" key="1">
    <citation type="journal article" date="2014" name="Proc. Natl. Acad. Sci. U.S.A.">
        <title>Extensive sampling of basidiomycete genomes demonstrates inadequacy of the white-rot/brown-rot paradigm for wood decay fungi.</title>
        <authorList>
            <person name="Riley R."/>
            <person name="Salamov A.A."/>
            <person name="Brown D.W."/>
            <person name="Nagy L.G."/>
            <person name="Floudas D."/>
            <person name="Held B.W."/>
            <person name="Levasseur A."/>
            <person name="Lombard V."/>
            <person name="Morin E."/>
            <person name="Otillar R."/>
            <person name="Lindquist E.A."/>
            <person name="Sun H."/>
            <person name="LaButti K.M."/>
            <person name="Schmutz J."/>
            <person name="Jabbour D."/>
            <person name="Luo H."/>
            <person name="Baker S.E."/>
            <person name="Pisabarro A.G."/>
            <person name="Walton J.D."/>
            <person name="Blanchette R.A."/>
            <person name="Henrissat B."/>
            <person name="Martin F."/>
            <person name="Cullen D."/>
            <person name="Hibbett D.S."/>
            <person name="Grigoriev I.V."/>
        </authorList>
    </citation>
    <scope>NUCLEOTIDE SEQUENCE [LARGE SCALE GENOMIC DNA]</scope>
    <source>
        <strain evidence="5">MUCL 33604</strain>
    </source>
</reference>
<feature type="region of interest" description="Disordered" evidence="1">
    <location>
        <begin position="101"/>
        <end position="141"/>
    </location>
</feature>
<proteinExistence type="predicted"/>
<dbReference type="HOGENOM" id="CLU_581484_0_0_1"/>
<gene>
    <name evidence="4" type="ORF">JAAARDRAFT_180331</name>
</gene>
<evidence type="ECO:0000259" key="3">
    <source>
        <dbReference type="Pfam" id="PF20415"/>
    </source>
</evidence>
<dbReference type="EMBL" id="KL197723">
    <property type="protein sequence ID" value="KDQ56150.1"/>
    <property type="molecule type" value="Genomic_DNA"/>
</dbReference>
<protein>
    <recommendedName>
        <fullName evidence="3">DUF6699 domain-containing protein</fullName>
    </recommendedName>
</protein>
<accession>A0A067PQR1</accession>
<organism evidence="4 5">
    <name type="scientific">Jaapia argillacea MUCL 33604</name>
    <dbReference type="NCBI Taxonomy" id="933084"/>
    <lineage>
        <taxon>Eukaryota</taxon>
        <taxon>Fungi</taxon>
        <taxon>Dikarya</taxon>
        <taxon>Basidiomycota</taxon>
        <taxon>Agaricomycotina</taxon>
        <taxon>Agaricomycetes</taxon>
        <taxon>Agaricomycetidae</taxon>
        <taxon>Jaapiales</taxon>
        <taxon>Jaapiaceae</taxon>
        <taxon>Jaapia</taxon>
    </lineage>
</organism>
<keyword evidence="2" id="KW-1133">Transmembrane helix</keyword>
<dbReference type="Proteomes" id="UP000027265">
    <property type="component" value="Unassembled WGS sequence"/>
</dbReference>
<dbReference type="Pfam" id="PF20415">
    <property type="entry name" value="DUF6699"/>
    <property type="match status" value="1"/>
</dbReference>
<dbReference type="OrthoDB" id="3265169at2759"/>
<keyword evidence="5" id="KW-1185">Reference proteome</keyword>
<dbReference type="AlphaFoldDB" id="A0A067PQR1"/>
<feature type="domain" description="DUF6699" evidence="3">
    <location>
        <begin position="326"/>
        <end position="459"/>
    </location>
</feature>
<dbReference type="InterPro" id="IPR046522">
    <property type="entry name" value="DUF6699"/>
</dbReference>
<name>A0A067PQR1_9AGAM</name>
<evidence type="ECO:0000256" key="1">
    <source>
        <dbReference type="SAM" id="MobiDB-lite"/>
    </source>
</evidence>
<dbReference type="InParanoid" id="A0A067PQR1"/>
<keyword evidence="2" id="KW-0812">Transmembrane</keyword>